<keyword evidence="2 5" id="KW-0238">DNA-binding</keyword>
<accession>A0A9N8H0C6</accession>
<dbReference type="Pfam" id="PF12833">
    <property type="entry name" value="HTH_18"/>
    <property type="match status" value="1"/>
</dbReference>
<evidence type="ECO:0000259" key="4">
    <source>
        <dbReference type="PROSITE" id="PS01124"/>
    </source>
</evidence>
<dbReference type="Gene3D" id="1.10.10.60">
    <property type="entry name" value="Homeodomain-like"/>
    <property type="match status" value="1"/>
</dbReference>
<dbReference type="EMBL" id="CAHPSF010000002">
    <property type="protein sequence ID" value="CAB5682583.1"/>
    <property type="molecule type" value="Genomic_DNA"/>
</dbReference>
<dbReference type="RefSeq" id="WP_226617036.1">
    <property type="nucleotide sequence ID" value="NZ_ABDWLN020000026.1"/>
</dbReference>
<sequence>MGTYDNFFVMMALYEANQNTTIMQHLKNYQIDLPEAIRIGESNMDEMQFKPIKTSYVAVCVCEQGYGVFNINFKRHLIRKNDIIILYDDSFAMLQAKSRKFRLEYWLIDKKLATEIAYVLPNQLFAFFNDFPVISIPLEKVALFESWRYILLAIVSNWGKYGVLQLKNHLQNLFLEISNHAQHISIKPENKSRQEQLCWRFWDLITTHCKQHKEVKFYAEQLSITPFYLSKISQTFFNDPPKVLIDRQVILEIKALLEIGNLSIKQIADELNFEDTSYLCRYFKRHTGMTLTGFKKRIAQKELKNK</sequence>
<dbReference type="GO" id="GO:0003700">
    <property type="term" value="F:DNA-binding transcription factor activity"/>
    <property type="evidence" value="ECO:0007669"/>
    <property type="project" value="InterPro"/>
</dbReference>
<evidence type="ECO:0000256" key="3">
    <source>
        <dbReference type="ARBA" id="ARBA00023163"/>
    </source>
</evidence>
<dbReference type="GO" id="GO:0043565">
    <property type="term" value="F:sequence-specific DNA binding"/>
    <property type="evidence" value="ECO:0007669"/>
    <property type="project" value="InterPro"/>
</dbReference>
<dbReference type="Proteomes" id="UP000834611">
    <property type="component" value="Unassembled WGS sequence"/>
</dbReference>
<dbReference type="PANTHER" id="PTHR43280:SF32">
    <property type="entry name" value="TRANSCRIPTIONAL REGULATORY PROTEIN"/>
    <property type="match status" value="1"/>
</dbReference>
<keyword evidence="1" id="KW-0805">Transcription regulation</keyword>
<reference evidence="5" key="1">
    <citation type="submission" date="2020-05" db="EMBL/GenBank/DDBJ databases">
        <authorList>
            <person name="Delgado-Blas J."/>
        </authorList>
    </citation>
    <scope>NUCLEOTIDE SEQUENCE</scope>
    <source>
        <strain evidence="5">BB1453</strain>
    </source>
</reference>
<dbReference type="GeneID" id="92274941"/>
<dbReference type="InterPro" id="IPR009057">
    <property type="entry name" value="Homeodomain-like_sf"/>
</dbReference>
<keyword evidence="3" id="KW-0804">Transcription</keyword>
<organism evidence="5 6">
    <name type="scientific">Providencia rettgeri</name>
    <dbReference type="NCBI Taxonomy" id="587"/>
    <lineage>
        <taxon>Bacteria</taxon>
        <taxon>Pseudomonadati</taxon>
        <taxon>Pseudomonadota</taxon>
        <taxon>Gammaproteobacteria</taxon>
        <taxon>Enterobacterales</taxon>
        <taxon>Morganellaceae</taxon>
        <taxon>Providencia</taxon>
    </lineage>
</organism>
<comment type="caution">
    <text evidence="5">The sequence shown here is derived from an EMBL/GenBank/DDBJ whole genome shotgun (WGS) entry which is preliminary data.</text>
</comment>
<dbReference type="AlphaFoldDB" id="A0A9N8H0C6"/>
<evidence type="ECO:0000313" key="5">
    <source>
        <dbReference type="EMBL" id="CAB5682583.1"/>
    </source>
</evidence>
<dbReference type="InterPro" id="IPR018060">
    <property type="entry name" value="HTH_AraC"/>
</dbReference>
<dbReference type="PANTHER" id="PTHR43280">
    <property type="entry name" value="ARAC-FAMILY TRANSCRIPTIONAL REGULATOR"/>
    <property type="match status" value="1"/>
</dbReference>
<evidence type="ECO:0000256" key="1">
    <source>
        <dbReference type="ARBA" id="ARBA00023015"/>
    </source>
</evidence>
<dbReference type="SMART" id="SM00342">
    <property type="entry name" value="HTH_ARAC"/>
    <property type="match status" value="1"/>
</dbReference>
<protein>
    <submittedName>
        <fullName evidence="5">DNA-binding transcriptional regulator AraC</fullName>
    </submittedName>
</protein>
<dbReference type="PROSITE" id="PS01124">
    <property type="entry name" value="HTH_ARAC_FAMILY_2"/>
    <property type="match status" value="1"/>
</dbReference>
<evidence type="ECO:0000256" key="2">
    <source>
        <dbReference type="ARBA" id="ARBA00023125"/>
    </source>
</evidence>
<dbReference type="SUPFAM" id="SSF46689">
    <property type="entry name" value="Homeodomain-like"/>
    <property type="match status" value="1"/>
</dbReference>
<gene>
    <name evidence="5" type="ORF">GHA_01374</name>
</gene>
<proteinExistence type="predicted"/>
<feature type="domain" description="HTH araC/xylS-type" evidence="4">
    <location>
        <begin position="199"/>
        <end position="297"/>
    </location>
</feature>
<evidence type="ECO:0000313" key="6">
    <source>
        <dbReference type="Proteomes" id="UP000834611"/>
    </source>
</evidence>
<name>A0A9N8H0C6_PRORE</name>